<gene>
    <name evidence="2" type="ORF">LVJ81_05925</name>
</gene>
<dbReference type="InterPro" id="IPR009057">
    <property type="entry name" value="Homeodomain-like_sf"/>
</dbReference>
<dbReference type="Pfam" id="PF08765">
    <property type="entry name" value="Mor"/>
    <property type="match status" value="1"/>
</dbReference>
<organism evidence="2 3">
    <name type="scientific">Vitreoscilla stercoraria</name>
    <dbReference type="NCBI Taxonomy" id="61"/>
    <lineage>
        <taxon>Bacteria</taxon>
        <taxon>Pseudomonadati</taxon>
        <taxon>Pseudomonadota</taxon>
        <taxon>Betaproteobacteria</taxon>
        <taxon>Neisseriales</taxon>
        <taxon>Neisseriaceae</taxon>
        <taxon>Vitreoscilla</taxon>
    </lineage>
</organism>
<accession>A0ABY4EDS4</accession>
<keyword evidence="3" id="KW-1185">Reference proteome</keyword>
<reference evidence="2" key="1">
    <citation type="submission" date="2021-12" db="EMBL/GenBank/DDBJ databases">
        <authorList>
            <person name="Veyrier F.J."/>
        </authorList>
    </citation>
    <scope>NUCLEOTIDE SEQUENCE</scope>
    <source>
        <strain evidence="2">SAG 1488-6</strain>
    </source>
</reference>
<evidence type="ECO:0000259" key="1">
    <source>
        <dbReference type="Pfam" id="PF08765"/>
    </source>
</evidence>
<dbReference type="SUPFAM" id="SSF46689">
    <property type="entry name" value="Homeodomain-like"/>
    <property type="match status" value="1"/>
</dbReference>
<dbReference type="Proteomes" id="UP000832034">
    <property type="component" value="Chromosome"/>
</dbReference>
<proteinExistence type="predicted"/>
<name>A0ABY4EDS4_VITST</name>
<feature type="domain" description="Mor transcription activator" evidence="1">
    <location>
        <begin position="66"/>
        <end position="145"/>
    </location>
</feature>
<evidence type="ECO:0000313" key="2">
    <source>
        <dbReference type="EMBL" id="UOO93560.1"/>
    </source>
</evidence>
<protein>
    <recommendedName>
        <fullName evidence="1">Mor transcription activator domain-containing protein</fullName>
    </recommendedName>
</protein>
<sequence length="147" mass="16814">MADIEKKKAALIRKEYEIVKHMLPDAFHEFVALIGIDETLKLIKAYGGAFLPIYQGFTKSSRANNQKIGDVIGNKNAEILVNAFWASRKIYIPKCKAAVLHFRNVEIVRQYNALTKQLPDPEAVRELSLKHQLNTRTIYRILKKTSC</sequence>
<dbReference type="RefSeq" id="WP_019957766.1">
    <property type="nucleotide sequence ID" value="NZ_CP091512.1"/>
</dbReference>
<dbReference type="InterPro" id="IPR014875">
    <property type="entry name" value="Mor_transcription_activator"/>
</dbReference>
<evidence type="ECO:0000313" key="3">
    <source>
        <dbReference type="Proteomes" id="UP000832034"/>
    </source>
</evidence>
<dbReference type="EMBL" id="CP091512">
    <property type="protein sequence ID" value="UOO93560.1"/>
    <property type="molecule type" value="Genomic_DNA"/>
</dbReference>
<reference evidence="2" key="2">
    <citation type="journal article" date="2022" name="Res Sq">
        <title>Evolution of multicellular longitudinally dividing oral cavity symbionts (Neisseriaceae).</title>
        <authorList>
            <person name="Nyongesa S."/>
            <person name="Weber P."/>
            <person name="Bernet E."/>
            <person name="Pullido F."/>
            <person name="Nieckarz M."/>
            <person name="Delaby M."/>
            <person name="Nieves C."/>
            <person name="Viehboeck T."/>
            <person name="Krause N."/>
            <person name="Rivera-Millot A."/>
            <person name="Nakamura A."/>
            <person name="Vischer N."/>
            <person name="VanNieuwenhze M."/>
            <person name="Brun Y."/>
            <person name="Cava F."/>
            <person name="Bulgheresi S."/>
            <person name="Veyrier F."/>
        </authorList>
    </citation>
    <scope>NUCLEOTIDE SEQUENCE</scope>
    <source>
        <strain evidence="2">SAG 1488-6</strain>
    </source>
</reference>